<evidence type="ECO:0000313" key="2">
    <source>
        <dbReference type="Proteomes" id="UP000316079"/>
    </source>
</evidence>
<dbReference type="EMBL" id="SRMA01024821">
    <property type="protein sequence ID" value="TRZ00067.1"/>
    <property type="molecule type" value="Genomic_DNA"/>
</dbReference>
<dbReference type="Proteomes" id="UP000316079">
    <property type="component" value="Unassembled WGS sequence"/>
</dbReference>
<dbReference type="AlphaFoldDB" id="A0A553RD48"/>
<protein>
    <submittedName>
        <fullName evidence="1">Uncharacterized protein</fullName>
    </submittedName>
</protein>
<gene>
    <name evidence="1" type="ORF">DNTS_025731</name>
</gene>
<sequence length="102" mass="11442">MDIVRPALMEHLRLTQIIEGSAGAGSATLWWKFATETLRYELEKVRLYSFSQKTKVSPPHYGPARVDAPPAWFCQGSAYRSLRGVRCRGDGTRQAAAGRWSD</sequence>
<evidence type="ECO:0000313" key="1">
    <source>
        <dbReference type="EMBL" id="TRZ00067.1"/>
    </source>
</evidence>
<accession>A0A553RD48</accession>
<name>A0A553RD48_9TELE</name>
<dbReference type="OrthoDB" id="10012909at2759"/>
<reference evidence="1 2" key="1">
    <citation type="journal article" date="2019" name="Sci. Data">
        <title>Hybrid genome assembly and annotation of Danionella translucida.</title>
        <authorList>
            <person name="Kadobianskyi M."/>
            <person name="Schulze L."/>
            <person name="Schuelke M."/>
            <person name="Judkewitz B."/>
        </authorList>
    </citation>
    <scope>NUCLEOTIDE SEQUENCE [LARGE SCALE GENOMIC DNA]</scope>
    <source>
        <strain evidence="1 2">Bolton</strain>
    </source>
</reference>
<keyword evidence="2" id="KW-1185">Reference proteome</keyword>
<comment type="caution">
    <text evidence="1">The sequence shown here is derived from an EMBL/GenBank/DDBJ whole genome shotgun (WGS) entry which is preliminary data.</text>
</comment>
<organism evidence="1 2">
    <name type="scientific">Danionella cerebrum</name>
    <dbReference type="NCBI Taxonomy" id="2873325"/>
    <lineage>
        <taxon>Eukaryota</taxon>
        <taxon>Metazoa</taxon>
        <taxon>Chordata</taxon>
        <taxon>Craniata</taxon>
        <taxon>Vertebrata</taxon>
        <taxon>Euteleostomi</taxon>
        <taxon>Actinopterygii</taxon>
        <taxon>Neopterygii</taxon>
        <taxon>Teleostei</taxon>
        <taxon>Ostariophysi</taxon>
        <taxon>Cypriniformes</taxon>
        <taxon>Danionidae</taxon>
        <taxon>Danioninae</taxon>
        <taxon>Danionella</taxon>
    </lineage>
</organism>
<proteinExistence type="predicted"/>